<protein>
    <recommendedName>
        <fullName evidence="8 9">Multifunctional fusion protein</fullName>
    </recommendedName>
    <domain>
        <recommendedName>
            <fullName evidence="8">D-aminoacyl-tRNA deacylase</fullName>
            <ecNumber evidence="8">3.1.1.96</ecNumber>
        </recommendedName>
    </domain>
    <domain>
        <recommendedName>
            <fullName evidence="9">Cell division protein FtsZ</fullName>
        </recommendedName>
    </domain>
</protein>
<dbReference type="InterPro" id="IPR000158">
    <property type="entry name" value="Cell_div_FtsZ"/>
</dbReference>
<dbReference type="InterPro" id="IPR008280">
    <property type="entry name" value="Tub_FtsZ_C"/>
</dbReference>
<name>A0AAP2RGE0_9EURY</name>
<comment type="subcellular location">
    <subcellularLocation>
        <location evidence="9">Cytoplasm</location>
    </subcellularLocation>
    <text evidence="9">Assembles at midcell at the inner surface of the cytoplasmic membrane.</text>
</comment>
<feature type="binding site" evidence="9">
    <location>
        <position position="712"/>
    </location>
    <ligand>
        <name>GTP</name>
        <dbReference type="ChEBI" id="CHEBI:37565"/>
    </ligand>
</feature>
<dbReference type="FunFam" id="3.40.50.1440:FF:000023">
    <property type="entry name" value="Cell division protein FtsZ"/>
    <property type="match status" value="1"/>
</dbReference>
<feature type="domain" description="Tubulin/FtsZ GTPase" evidence="11">
    <location>
        <begin position="539"/>
        <end position="730"/>
    </location>
</feature>
<comment type="subunit">
    <text evidence="9">Homodimer. Polymerizes to form a dynamic ring structure in a strictly GTP-dependent manner. Interacts directly with several other division proteins.</text>
</comment>
<dbReference type="NCBIfam" id="TIGR00065">
    <property type="entry name" value="ftsZ"/>
    <property type="match status" value="1"/>
</dbReference>
<evidence type="ECO:0000256" key="5">
    <source>
        <dbReference type="ARBA" id="ARBA00023134"/>
    </source>
</evidence>
<dbReference type="SUPFAM" id="SSF55307">
    <property type="entry name" value="Tubulin C-terminal domain-like"/>
    <property type="match status" value="1"/>
</dbReference>
<dbReference type="GO" id="GO:0005737">
    <property type="term" value="C:cytoplasm"/>
    <property type="evidence" value="ECO:0007669"/>
    <property type="project" value="UniProtKB-SubCell"/>
</dbReference>
<evidence type="ECO:0000313" key="13">
    <source>
        <dbReference type="EMBL" id="MCD1296316.1"/>
    </source>
</evidence>
<keyword evidence="14" id="KW-1185">Reference proteome</keyword>
<dbReference type="Gene3D" id="3.40.50.1440">
    <property type="entry name" value="Tubulin/FtsZ, GTPase domain"/>
    <property type="match status" value="1"/>
</dbReference>
<reference evidence="13 14" key="1">
    <citation type="submission" date="2017-11" db="EMBL/GenBank/DDBJ databases">
        <title>Isolation and Characterization of Family Methanocellaceae Species from Potential Methane Hydrate Area Offshore Southwestern Taiwan.</title>
        <authorList>
            <person name="Zhang W.-L."/>
            <person name="Chen W.-C."/>
            <person name="Lai M.-C."/>
            <person name="Chen S.-C."/>
        </authorList>
    </citation>
    <scope>NUCLEOTIDE SEQUENCE [LARGE SCALE GENOMIC DNA]</scope>
    <source>
        <strain evidence="13 14">CWC-04</strain>
    </source>
</reference>
<keyword evidence="4 9" id="KW-0547">Nucleotide-binding</keyword>
<dbReference type="SUPFAM" id="SSF52490">
    <property type="entry name" value="Tubulin nucleotide-binding domain-like"/>
    <property type="match status" value="1"/>
</dbReference>
<keyword evidence="2 9" id="KW-0963">Cytoplasm</keyword>
<evidence type="ECO:0000256" key="8">
    <source>
        <dbReference type="HAMAP-Rule" id="MF_00562"/>
    </source>
</evidence>
<dbReference type="HAMAP" id="MF_00909">
    <property type="entry name" value="FtsZ"/>
    <property type="match status" value="1"/>
</dbReference>
<dbReference type="PROSITE" id="PS01134">
    <property type="entry name" value="FTSZ_1"/>
    <property type="match status" value="1"/>
</dbReference>
<dbReference type="GO" id="GO:0043093">
    <property type="term" value="P:FtsZ-dependent cytokinesis"/>
    <property type="evidence" value="ECO:0007669"/>
    <property type="project" value="UniProtKB-UniRule"/>
</dbReference>
<dbReference type="InterPro" id="IPR036525">
    <property type="entry name" value="Tubulin/FtsZ_GTPase_sf"/>
</dbReference>
<dbReference type="GO" id="GO:0051258">
    <property type="term" value="P:protein polymerization"/>
    <property type="evidence" value="ECO:0007669"/>
    <property type="project" value="UniProtKB-UniRule"/>
</dbReference>
<dbReference type="PROSITE" id="PS01135">
    <property type="entry name" value="FTSZ_2"/>
    <property type="match status" value="1"/>
</dbReference>
<dbReference type="HAMAP" id="MF_00562">
    <property type="entry name" value="Deacylase_DtdA"/>
    <property type="match status" value="1"/>
</dbReference>
<feature type="domain" description="Tubulin/FtsZ 2-layer sandwich" evidence="12">
    <location>
        <begin position="732"/>
        <end position="849"/>
    </location>
</feature>
<evidence type="ECO:0000256" key="7">
    <source>
        <dbReference type="ARBA" id="ARBA00023306"/>
    </source>
</evidence>
<feature type="binding site" evidence="9">
    <location>
        <begin position="547"/>
        <end position="551"/>
    </location>
    <ligand>
        <name>GTP</name>
        <dbReference type="ChEBI" id="CHEBI:37565"/>
    </ligand>
</feature>
<dbReference type="SMART" id="SM00864">
    <property type="entry name" value="Tubulin"/>
    <property type="match status" value="1"/>
</dbReference>
<evidence type="ECO:0000259" key="11">
    <source>
        <dbReference type="SMART" id="SM00864"/>
    </source>
</evidence>
<evidence type="ECO:0000313" key="14">
    <source>
        <dbReference type="Proteomes" id="UP001320159"/>
    </source>
</evidence>
<dbReference type="EC" id="3.1.1.96" evidence="8"/>
<dbReference type="GO" id="GO:0008270">
    <property type="term" value="F:zinc ion binding"/>
    <property type="evidence" value="ECO:0007669"/>
    <property type="project" value="UniProtKB-UniRule"/>
</dbReference>
<comment type="function">
    <text evidence="9">Essential cell division protein that forms a contractile ring structure (Z ring) at the future cell division site. The regulation of the ring assembly controls the timing and the location of cell division. One of the functions of the FtsZ ring is to recruit other cell division proteins to the septum to produce a new cell wall between the dividing cells. Binds GTP and shows GTPase activity.</text>
</comment>
<keyword evidence="8" id="KW-0862">Zinc</keyword>
<evidence type="ECO:0000256" key="6">
    <source>
        <dbReference type="ARBA" id="ARBA00023210"/>
    </source>
</evidence>
<keyword evidence="7 9" id="KW-0131">Cell cycle</keyword>
<dbReference type="GO" id="GO:0032153">
    <property type="term" value="C:cell division site"/>
    <property type="evidence" value="ECO:0007669"/>
    <property type="project" value="UniProtKB-UniRule"/>
</dbReference>
<dbReference type="InterPro" id="IPR045061">
    <property type="entry name" value="FtsZ/CetZ"/>
</dbReference>
<evidence type="ECO:0000259" key="12">
    <source>
        <dbReference type="SMART" id="SM00865"/>
    </source>
</evidence>
<evidence type="ECO:0000256" key="3">
    <source>
        <dbReference type="ARBA" id="ARBA00022618"/>
    </source>
</evidence>
<keyword evidence="6 9" id="KW-0717">Septation</keyword>
<evidence type="ECO:0000256" key="10">
    <source>
        <dbReference type="RuleBase" id="RU003360"/>
    </source>
</evidence>
<sequence length="870" mass="94115">MVRKYTVVVSTGDAASVNIRNNLFKLREWEKIFEDDNFIIFRTGGFELVQIDDYHVFQDGIDRRLEAIGFKPETIVFASKHRSKENKKTLTVHHTGNIGENKFGGRPGELSTAAPLVAASLLRSLKAAITPFNISYEATHHGPSDLDTPSVYIEIGSTMEEWSDPEAGAVIAKAILEINENTDSPVYVGIGGNHYAPRETSLTIETGAGFGHIIADHAIGIVTRDVLRQAFERSGTGAAYIDRKSIPKDKRQWIEDTIKELGYEIHTETEIRSATVMPWLKCPRLAEISKSRGFSKHEFTESIKSMLSDCKPGECHSCPFGFIEEIDDDLISMAWKADREEIKKALSGLPAVHFYYSDGTPSGTLAGMDKTSTADAACKLISRCIDILKSRYEVKYDCREEMLYIIDRKFDPKRAGELGVPEGPVFGKLAGGSTVKINGKDITPEMVFSEKVLRIKLNNYCYNSVNGDGVMEPSIFSQMASQTGQAVRASKVIGNMGEIIDSEEHYPSIIDGEGPVTESTDIGDTDEDIIRVMQQLKTKVLVIGCGGGGSNTVSRMSTEGITGADLYAVNTDAQHLLHTKANKKFLIGKKLTRGFGAGSIPEVGENAAKESINELKSAITKSDMVFITCGLGGGTGTGSAPVVASIAKEGGALTIAVVTMPFKVEGTSRKKNADSGLAKLRASADTVIVVPNDKLLEVVPNLPLQKAFKVADEVLTHAVKGITELVTKPGLVNLDFADVKTVMSNGGVAMIGLGEARGEDRAEESVKKALKSPLLDINISSATAAIVNVVGGEDMSISEAEKVVEEVYGAIDQDARLIWGAHVDPDLEDSIRTMVIITGVNSPQILGKDTVTIKEQKAAQAQKYGIDFIR</sequence>
<comment type="cofactor">
    <cofactor evidence="8">
        <name>Zn(2+)</name>
        <dbReference type="ChEBI" id="CHEBI:29105"/>
    </cofactor>
    <text evidence="8">Binds 2 Zn(2+) ions per subunit.</text>
</comment>
<comment type="catalytic activity">
    <reaction evidence="8">
        <text>glycyl-tRNA(Ala) + H2O = tRNA(Ala) + glycine + H(+)</text>
        <dbReference type="Rhea" id="RHEA:53744"/>
        <dbReference type="Rhea" id="RHEA-COMP:9657"/>
        <dbReference type="Rhea" id="RHEA-COMP:13640"/>
        <dbReference type="ChEBI" id="CHEBI:15377"/>
        <dbReference type="ChEBI" id="CHEBI:15378"/>
        <dbReference type="ChEBI" id="CHEBI:57305"/>
        <dbReference type="ChEBI" id="CHEBI:78442"/>
        <dbReference type="ChEBI" id="CHEBI:78522"/>
        <dbReference type="EC" id="3.1.1.96"/>
    </reaction>
</comment>
<organism evidence="13 14">
    <name type="scientific">Methanooceanicella nereidis</name>
    <dbReference type="NCBI Taxonomy" id="2052831"/>
    <lineage>
        <taxon>Archaea</taxon>
        <taxon>Methanobacteriati</taxon>
        <taxon>Methanobacteriota</taxon>
        <taxon>Stenosarchaea group</taxon>
        <taxon>Methanomicrobia</taxon>
        <taxon>Methanocellales</taxon>
        <taxon>Methanocellaceae</taxon>
        <taxon>Methanooceanicella</taxon>
    </lineage>
</organism>
<dbReference type="Gene3D" id="3.40.630.50">
    <property type="entry name" value="AF0625-like"/>
    <property type="match status" value="1"/>
</dbReference>
<proteinExistence type="inferred from homology"/>
<dbReference type="GO" id="GO:0003924">
    <property type="term" value="F:GTPase activity"/>
    <property type="evidence" value="ECO:0007669"/>
    <property type="project" value="UniProtKB-UniRule"/>
</dbReference>
<evidence type="ECO:0000256" key="2">
    <source>
        <dbReference type="ARBA" id="ARBA00022490"/>
    </source>
</evidence>
<dbReference type="InterPro" id="IPR018033">
    <property type="entry name" value="Deacylase_DtdA_archaea"/>
</dbReference>
<evidence type="ECO:0000256" key="9">
    <source>
        <dbReference type="HAMAP-Rule" id="MF_00909"/>
    </source>
</evidence>
<dbReference type="PRINTS" id="PR00423">
    <property type="entry name" value="CELLDVISFTSZ"/>
</dbReference>
<keyword evidence="5 9" id="KW-0342">GTP-binding</keyword>
<dbReference type="CDD" id="cd02201">
    <property type="entry name" value="FtsZ_type1"/>
    <property type="match status" value="1"/>
</dbReference>
<dbReference type="PANTHER" id="PTHR30314">
    <property type="entry name" value="CELL DIVISION PROTEIN FTSZ-RELATED"/>
    <property type="match status" value="1"/>
</dbReference>
<evidence type="ECO:0000256" key="1">
    <source>
        <dbReference type="ARBA" id="ARBA00009690"/>
    </source>
</evidence>
<dbReference type="Pfam" id="PF12327">
    <property type="entry name" value="FtsZ_C"/>
    <property type="match status" value="1"/>
</dbReference>
<feature type="binding site" evidence="9">
    <location>
        <position position="669"/>
    </location>
    <ligand>
        <name>GTP</name>
        <dbReference type="ChEBI" id="CHEBI:37565"/>
    </ligand>
</feature>
<comment type="subunit">
    <text evidence="8">Monomer.</text>
</comment>
<dbReference type="Gene3D" id="3.40.50.10700">
    <property type="entry name" value="AF0625-like"/>
    <property type="match status" value="1"/>
</dbReference>
<keyword evidence="8" id="KW-0479">Metal-binding</keyword>
<dbReference type="SUPFAM" id="SSF142535">
    <property type="entry name" value="AF0625-like"/>
    <property type="match status" value="1"/>
</dbReference>
<dbReference type="AlphaFoldDB" id="A0AAP2RGE0"/>
<dbReference type="InterPro" id="IPR018316">
    <property type="entry name" value="Tubulin/FtsZ_2-layer-sand-dom"/>
</dbReference>
<comment type="similarity">
    <text evidence="1 9 10">Belongs to the FtsZ family.</text>
</comment>
<comment type="function">
    <text evidence="8">D-aminoacyl-tRNA deacylase with broad substrate specificity. By recycling D-aminoacyl-tRNA to D-amino acids and free tRNA molecules, this enzyme counteracts the toxicity associated with the formation of D-aminoacyl-tRNA entities in vivo.</text>
</comment>
<evidence type="ECO:0000256" key="4">
    <source>
        <dbReference type="ARBA" id="ARBA00022741"/>
    </source>
</evidence>
<dbReference type="PANTHER" id="PTHR30314:SF3">
    <property type="entry name" value="MITOCHONDRIAL DIVISION PROTEIN FSZA"/>
    <property type="match status" value="1"/>
</dbReference>
<feature type="binding site" evidence="9">
    <location>
        <position position="665"/>
    </location>
    <ligand>
        <name>GTP</name>
        <dbReference type="ChEBI" id="CHEBI:37565"/>
    </ligand>
</feature>
<dbReference type="InterPro" id="IPR003008">
    <property type="entry name" value="Tubulin_FtsZ_GTPase"/>
</dbReference>
<dbReference type="GO" id="GO:0019478">
    <property type="term" value="P:D-amino acid catabolic process"/>
    <property type="evidence" value="ECO:0007669"/>
    <property type="project" value="UniProtKB-UniRule"/>
</dbReference>
<dbReference type="Pfam" id="PF00091">
    <property type="entry name" value="Tubulin"/>
    <property type="match status" value="1"/>
</dbReference>
<dbReference type="InterPro" id="IPR020805">
    <property type="entry name" value="Cell_div_FtsZ_CS"/>
</dbReference>
<gene>
    <name evidence="9 13" type="primary">ftsZ</name>
    <name evidence="8" type="synonym">dtdA</name>
    <name evidence="13" type="ORF">CUJ83_15035</name>
</gene>
<dbReference type="GO" id="GO:0051499">
    <property type="term" value="F:D-aminoacyl-tRNA deacylase activity"/>
    <property type="evidence" value="ECO:0007669"/>
    <property type="project" value="UniProtKB-UniRule"/>
</dbReference>
<comment type="catalytic activity">
    <reaction evidence="8">
        <text>a D-aminoacyl-tRNA + H2O = a tRNA + a D-alpha-amino acid + H(+)</text>
        <dbReference type="Rhea" id="RHEA:13953"/>
        <dbReference type="Rhea" id="RHEA-COMP:10123"/>
        <dbReference type="Rhea" id="RHEA-COMP:10124"/>
        <dbReference type="ChEBI" id="CHEBI:15377"/>
        <dbReference type="ChEBI" id="CHEBI:15378"/>
        <dbReference type="ChEBI" id="CHEBI:59871"/>
        <dbReference type="ChEBI" id="CHEBI:78442"/>
        <dbReference type="ChEBI" id="CHEBI:79333"/>
        <dbReference type="EC" id="3.1.1.96"/>
    </reaction>
</comment>
<dbReference type="GO" id="GO:0005525">
    <property type="term" value="F:GTP binding"/>
    <property type="evidence" value="ECO:0007669"/>
    <property type="project" value="UniProtKB-UniRule"/>
</dbReference>
<dbReference type="InterPro" id="IPR024757">
    <property type="entry name" value="FtsZ_C"/>
</dbReference>
<feature type="binding site" evidence="9">
    <location>
        <begin position="634"/>
        <end position="636"/>
    </location>
    <ligand>
        <name>GTP</name>
        <dbReference type="ChEBI" id="CHEBI:37565"/>
    </ligand>
</feature>
<dbReference type="Pfam" id="PF04414">
    <property type="entry name" value="tRNA_deacylase"/>
    <property type="match status" value="1"/>
</dbReference>
<keyword evidence="8" id="KW-0378">Hydrolase</keyword>
<accession>A0AAP2RGE0</accession>
<comment type="caution">
    <text evidence="13">The sequence shown here is derived from an EMBL/GenBank/DDBJ whole genome shotgun (WGS) entry which is preliminary data.</text>
</comment>
<dbReference type="SMART" id="SM00865">
    <property type="entry name" value="Tubulin_C"/>
    <property type="match status" value="1"/>
</dbReference>
<keyword evidence="3 9" id="KW-0132">Cell division</keyword>
<comment type="similarity">
    <text evidence="8">Belongs to the DtdA deacylase family.</text>
</comment>
<dbReference type="EMBL" id="PGCK01000017">
    <property type="protein sequence ID" value="MCD1296316.1"/>
    <property type="molecule type" value="Genomic_DNA"/>
</dbReference>
<dbReference type="Proteomes" id="UP001320159">
    <property type="component" value="Unassembled WGS sequence"/>
</dbReference>
<dbReference type="InterPro" id="IPR007508">
    <property type="entry name" value="DtdA"/>
</dbReference>